<keyword evidence="1" id="KW-0732">Signal</keyword>
<name>A0AAW2YYV7_9EUKA</name>
<dbReference type="SUPFAM" id="SSF49899">
    <property type="entry name" value="Concanavalin A-like lectins/glucanases"/>
    <property type="match status" value="1"/>
</dbReference>
<evidence type="ECO:0000256" key="1">
    <source>
        <dbReference type="SAM" id="SignalP"/>
    </source>
</evidence>
<gene>
    <name evidence="2" type="ORF">AKO1_013027</name>
</gene>
<feature type="signal peptide" evidence="1">
    <location>
        <begin position="1"/>
        <end position="20"/>
    </location>
</feature>
<feature type="chain" id="PRO_5043766711" evidence="1">
    <location>
        <begin position="21"/>
        <end position="329"/>
    </location>
</feature>
<organism evidence="2 3">
    <name type="scientific">Acrasis kona</name>
    <dbReference type="NCBI Taxonomy" id="1008807"/>
    <lineage>
        <taxon>Eukaryota</taxon>
        <taxon>Discoba</taxon>
        <taxon>Heterolobosea</taxon>
        <taxon>Tetramitia</taxon>
        <taxon>Eutetramitia</taxon>
        <taxon>Acrasidae</taxon>
        <taxon>Acrasis</taxon>
    </lineage>
</organism>
<keyword evidence="3" id="KW-1185">Reference proteome</keyword>
<dbReference type="EMBL" id="JAOPGA020000842">
    <property type="protein sequence ID" value="KAL0482375.1"/>
    <property type="molecule type" value="Genomic_DNA"/>
</dbReference>
<sequence length="329" mass="35903">MENRLLCLIFIALIFAGVQAQWDPPVDWDKNIVKKDENMVKCRQWATSFEDWSDFSANNFDITPLNNGMGSAHTLTTTKARSGKKSHMGVITSAEDNQHTGWPSVQLYKNTGASGGFVGGVYIEVWIYLDIEITDPTQWITIGEISGRTGATPGSTFISLDIGAEGYLQLGHVPSGNFRFHTFQNFGNMFPRQKWVNVTTYVDFNPTTGIAAVWQDGVLQSVANIEGGNYRMNQLHFGLYAMNQITTGVVYNDDLTITEVTTAGNSCPAESYIMTLPPKNEEAATPAPADAGYIAWVDYDIPTSGVASKGTSLVLVGTITCAVILSMVL</sequence>
<protein>
    <submittedName>
        <fullName evidence="2">Cation channel</fullName>
    </submittedName>
</protein>
<accession>A0AAW2YYV7</accession>
<dbReference type="InterPro" id="IPR013320">
    <property type="entry name" value="ConA-like_dom_sf"/>
</dbReference>
<proteinExistence type="predicted"/>
<evidence type="ECO:0000313" key="2">
    <source>
        <dbReference type="EMBL" id="KAL0482375.1"/>
    </source>
</evidence>
<dbReference type="AlphaFoldDB" id="A0AAW2YYV7"/>
<dbReference type="Proteomes" id="UP001431209">
    <property type="component" value="Unassembled WGS sequence"/>
</dbReference>
<reference evidence="2 3" key="1">
    <citation type="submission" date="2024-03" db="EMBL/GenBank/DDBJ databases">
        <title>The Acrasis kona genome and developmental transcriptomes reveal deep origins of eukaryotic multicellular pathways.</title>
        <authorList>
            <person name="Sheikh S."/>
            <person name="Fu C.-J."/>
            <person name="Brown M.W."/>
            <person name="Baldauf S.L."/>
        </authorList>
    </citation>
    <scope>NUCLEOTIDE SEQUENCE [LARGE SCALE GENOMIC DNA]</scope>
    <source>
        <strain evidence="2 3">ATCC MYA-3509</strain>
    </source>
</reference>
<dbReference type="Gene3D" id="2.60.120.200">
    <property type="match status" value="1"/>
</dbReference>
<evidence type="ECO:0000313" key="3">
    <source>
        <dbReference type="Proteomes" id="UP001431209"/>
    </source>
</evidence>
<comment type="caution">
    <text evidence="2">The sequence shown here is derived from an EMBL/GenBank/DDBJ whole genome shotgun (WGS) entry which is preliminary data.</text>
</comment>